<evidence type="ECO:0000256" key="1">
    <source>
        <dbReference type="ARBA" id="ARBA00004370"/>
    </source>
</evidence>
<keyword evidence="7" id="KW-1185">Reference proteome</keyword>
<organism evidence="6 7">
    <name type="scientific">Seriola dumerili</name>
    <name type="common">Greater amberjack</name>
    <name type="synonym">Caranx dumerili</name>
    <dbReference type="NCBI Taxonomy" id="41447"/>
    <lineage>
        <taxon>Eukaryota</taxon>
        <taxon>Metazoa</taxon>
        <taxon>Chordata</taxon>
        <taxon>Craniata</taxon>
        <taxon>Vertebrata</taxon>
        <taxon>Euteleostomi</taxon>
        <taxon>Actinopterygii</taxon>
        <taxon>Neopterygii</taxon>
        <taxon>Teleostei</taxon>
        <taxon>Neoteleostei</taxon>
        <taxon>Acanthomorphata</taxon>
        <taxon>Carangaria</taxon>
        <taxon>Carangiformes</taxon>
        <taxon>Carangidae</taxon>
        <taxon>Seriola</taxon>
    </lineage>
</organism>
<keyword evidence="2 4" id="KW-0812">Transmembrane</keyword>
<dbReference type="InterPro" id="IPR013783">
    <property type="entry name" value="Ig-like_fold"/>
</dbReference>
<keyword evidence="4" id="KW-1133">Transmembrane helix</keyword>
<dbReference type="InterPro" id="IPR036179">
    <property type="entry name" value="Ig-like_dom_sf"/>
</dbReference>
<keyword evidence="3 4" id="KW-0472">Membrane</keyword>
<feature type="transmembrane region" description="Helical" evidence="4">
    <location>
        <begin position="117"/>
        <end position="141"/>
    </location>
</feature>
<dbReference type="Ensembl" id="ENSSDUT00000012121.1">
    <property type="protein sequence ID" value="ENSSDUP00000011904.1"/>
    <property type="gene ID" value="ENSSDUG00000008667.1"/>
</dbReference>
<dbReference type="SUPFAM" id="SSF48726">
    <property type="entry name" value="Immunoglobulin"/>
    <property type="match status" value="1"/>
</dbReference>
<evidence type="ECO:0000256" key="3">
    <source>
        <dbReference type="ARBA" id="ARBA00023136"/>
    </source>
</evidence>
<dbReference type="GO" id="GO:0005886">
    <property type="term" value="C:plasma membrane"/>
    <property type="evidence" value="ECO:0007669"/>
    <property type="project" value="TreeGrafter"/>
</dbReference>
<dbReference type="OMA" id="TVTCSHS"/>
<reference evidence="6" key="1">
    <citation type="submission" date="2025-08" db="UniProtKB">
        <authorList>
            <consortium name="Ensembl"/>
        </authorList>
    </citation>
    <scope>IDENTIFICATION</scope>
</reference>
<dbReference type="Gene3D" id="2.60.40.10">
    <property type="entry name" value="Immunoglobulins"/>
    <property type="match status" value="1"/>
</dbReference>
<proteinExistence type="predicted"/>
<evidence type="ECO:0000313" key="7">
    <source>
        <dbReference type="Proteomes" id="UP000261420"/>
    </source>
</evidence>
<evidence type="ECO:0000256" key="2">
    <source>
        <dbReference type="ARBA" id="ARBA00022692"/>
    </source>
</evidence>
<dbReference type="GeneTree" id="ENSGT00940000177455"/>
<dbReference type="PANTHER" id="PTHR11860">
    <property type="entry name" value="POLYMERIC-IMMUNOGLOBULIN RECEPTOR"/>
    <property type="match status" value="1"/>
</dbReference>
<dbReference type="InterPro" id="IPR003599">
    <property type="entry name" value="Ig_sub"/>
</dbReference>
<dbReference type="InterPro" id="IPR013106">
    <property type="entry name" value="Ig_V-set"/>
</dbReference>
<dbReference type="Pfam" id="PF07686">
    <property type="entry name" value="V-set"/>
    <property type="match status" value="1"/>
</dbReference>
<dbReference type="SMART" id="SM00409">
    <property type="entry name" value="IG"/>
    <property type="match status" value="1"/>
</dbReference>
<dbReference type="InterPro" id="IPR050671">
    <property type="entry name" value="CD300_family_receptors"/>
</dbReference>
<accession>A0A3B4U020</accession>
<sequence>MDPFVCVKTSAVLEVSGHVDGEVSIHCSVSWTKDNSSEHSNMYFCKGVCSRENILIQTERKRSSGRITLADSGNRVFSVTFRQLQLSDSGKYWCGVDRLGFDTYTAVILTVKEGKCMMFVTITLNKIYLYTSFNFFLLILIKL</sequence>
<reference evidence="6" key="2">
    <citation type="submission" date="2025-09" db="UniProtKB">
        <authorList>
            <consortium name="Ensembl"/>
        </authorList>
    </citation>
    <scope>IDENTIFICATION</scope>
</reference>
<comment type="subcellular location">
    <subcellularLocation>
        <location evidence="1">Membrane</location>
    </subcellularLocation>
</comment>
<evidence type="ECO:0000256" key="4">
    <source>
        <dbReference type="SAM" id="Phobius"/>
    </source>
</evidence>
<evidence type="ECO:0000313" key="6">
    <source>
        <dbReference type="Ensembl" id="ENSSDUP00000011904.1"/>
    </source>
</evidence>
<dbReference type="Proteomes" id="UP000261420">
    <property type="component" value="Unplaced"/>
</dbReference>
<evidence type="ECO:0000259" key="5">
    <source>
        <dbReference type="PROSITE" id="PS50835"/>
    </source>
</evidence>
<feature type="domain" description="Ig-like" evidence="5">
    <location>
        <begin position="1"/>
        <end position="110"/>
    </location>
</feature>
<dbReference type="AlphaFoldDB" id="A0A3B4U020"/>
<dbReference type="PANTHER" id="PTHR11860:SF87">
    <property type="entry name" value="CMRF35-LIKE MOLECULE 8"/>
    <property type="match status" value="1"/>
</dbReference>
<dbReference type="PROSITE" id="PS50835">
    <property type="entry name" value="IG_LIKE"/>
    <property type="match status" value="1"/>
</dbReference>
<dbReference type="InterPro" id="IPR007110">
    <property type="entry name" value="Ig-like_dom"/>
</dbReference>
<protein>
    <recommendedName>
        <fullName evidence="5">Ig-like domain-containing protein</fullName>
    </recommendedName>
</protein>
<name>A0A3B4U020_SERDU</name>
<dbReference type="GO" id="GO:0004888">
    <property type="term" value="F:transmembrane signaling receptor activity"/>
    <property type="evidence" value="ECO:0007669"/>
    <property type="project" value="TreeGrafter"/>
</dbReference>